<keyword evidence="1" id="KW-0677">Repeat</keyword>
<evidence type="ECO:0000313" key="6">
    <source>
        <dbReference type="WBParaSite" id="ACOC_0000335201-mRNA-1"/>
    </source>
</evidence>
<dbReference type="InterPro" id="IPR036770">
    <property type="entry name" value="Ankyrin_rpt-contain_sf"/>
</dbReference>
<accession>A0A0R3PGF3</accession>
<dbReference type="PANTHER" id="PTHR24174">
    <property type="entry name" value="ANKYRIN REPEAT AND STERILE ALPHA MOTIF DOMAIN-CONTAINING PROTEIN 1"/>
    <property type="match status" value="1"/>
</dbReference>
<dbReference type="SUPFAM" id="SSF48403">
    <property type="entry name" value="Ankyrin repeat"/>
    <property type="match status" value="1"/>
</dbReference>
<evidence type="ECO:0000256" key="1">
    <source>
        <dbReference type="ARBA" id="ARBA00022737"/>
    </source>
</evidence>
<feature type="chain" id="PRO_5043130092" evidence="3">
    <location>
        <begin position="24"/>
        <end position="273"/>
    </location>
</feature>
<evidence type="ECO:0000256" key="2">
    <source>
        <dbReference type="ARBA" id="ARBA00023043"/>
    </source>
</evidence>
<keyword evidence="2" id="KW-0040">ANK repeat</keyword>
<dbReference type="InterPro" id="IPR002110">
    <property type="entry name" value="Ankyrin_rpt"/>
</dbReference>
<feature type="signal peptide" evidence="3">
    <location>
        <begin position="1"/>
        <end position="23"/>
    </location>
</feature>
<keyword evidence="5" id="KW-1185">Reference proteome</keyword>
<reference evidence="6" key="1">
    <citation type="submission" date="2017-02" db="UniProtKB">
        <authorList>
            <consortium name="WormBaseParasite"/>
        </authorList>
    </citation>
    <scope>IDENTIFICATION</scope>
</reference>
<dbReference type="InterPro" id="IPR033635">
    <property type="entry name" value="ANKS1/Caskin"/>
</dbReference>
<reference evidence="4 5" key="2">
    <citation type="submission" date="2018-11" db="EMBL/GenBank/DDBJ databases">
        <authorList>
            <consortium name="Pathogen Informatics"/>
        </authorList>
    </citation>
    <scope>NUCLEOTIDE SEQUENCE [LARGE SCALE GENOMIC DNA]</scope>
    <source>
        <strain evidence="4 5">Costa Rica</strain>
    </source>
</reference>
<gene>
    <name evidence="4" type="ORF">ACOC_LOCUS3353</name>
</gene>
<keyword evidence="3" id="KW-0732">Signal</keyword>
<dbReference type="STRING" id="334426.A0A0R3PGF3"/>
<organism evidence="6">
    <name type="scientific">Angiostrongylus costaricensis</name>
    <name type="common">Nematode worm</name>
    <dbReference type="NCBI Taxonomy" id="334426"/>
    <lineage>
        <taxon>Eukaryota</taxon>
        <taxon>Metazoa</taxon>
        <taxon>Ecdysozoa</taxon>
        <taxon>Nematoda</taxon>
        <taxon>Chromadorea</taxon>
        <taxon>Rhabditida</taxon>
        <taxon>Rhabditina</taxon>
        <taxon>Rhabditomorpha</taxon>
        <taxon>Strongyloidea</taxon>
        <taxon>Metastrongylidae</taxon>
        <taxon>Angiostrongylus</taxon>
    </lineage>
</organism>
<dbReference type="PANTHER" id="PTHR24174:SF16">
    <property type="entry name" value="CASKIN-2"/>
    <property type="match status" value="1"/>
</dbReference>
<evidence type="ECO:0000256" key="3">
    <source>
        <dbReference type="SAM" id="SignalP"/>
    </source>
</evidence>
<sequence>MRILTSVAFFCVILLVFIKISNDAFLKCYQNMSIEMKIALGGREGNNAFLKYGSASNGSFNGLVSLVESGFSYKDIVKLSKEPDINMHAMDGMVVVAARVGLRELASAIAEGPARCNMNDLHRLTLTDASLPQRILPISVLKKGYGNANITPLHTAAINPNILERLRTIQPNINIPDSNNWYTIHYAAVCEGAEPLKFLLRNGITPSVLNKQNESPLHVAARAGRKETIKVGFEERKIEPHGLYLSPIYIKVKSLRITYKFIYKVSTLSFNDK</sequence>
<dbReference type="Gene3D" id="1.25.40.20">
    <property type="entry name" value="Ankyrin repeat-containing domain"/>
    <property type="match status" value="1"/>
</dbReference>
<evidence type="ECO:0000313" key="4">
    <source>
        <dbReference type="EMBL" id="VDM54938.1"/>
    </source>
</evidence>
<proteinExistence type="predicted"/>
<dbReference type="Pfam" id="PF12796">
    <property type="entry name" value="Ank_2"/>
    <property type="match status" value="1"/>
</dbReference>
<dbReference type="EMBL" id="UYYA01000973">
    <property type="protein sequence ID" value="VDM54938.1"/>
    <property type="molecule type" value="Genomic_DNA"/>
</dbReference>
<dbReference type="OrthoDB" id="5406014at2759"/>
<dbReference type="Proteomes" id="UP000267027">
    <property type="component" value="Unassembled WGS sequence"/>
</dbReference>
<dbReference type="AlphaFoldDB" id="A0A0R3PGF3"/>
<name>A0A0R3PGF3_ANGCS</name>
<evidence type="ECO:0000313" key="5">
    <source>
        <dbReference type="Proteomes" id="UP000267027"/>
    </source>
</evidence>
<dbReference type="WBParaSite" id="ACOC_0000335201-mRNA-1">
    <property type="protein sequence ID" value="ACOC_0000335201-mRNA-1"/>
    <property type="gene ID" value="ACOC_0000335201"/>
</dbReference>
<protein>
    <submittedName>
        <fullName evidence="6">ANK_REP_REGION domain-containing protein</fullName>
    </submittedName>
</protein>